<feature type="region of interest" description="Disordered" evidence="1">
    <location>
        <begin position="44"/>
        <end position="127"/>
    </location>
</feature>
<feature type="compositionally biased region" description="Basic and acidic residues" evidence="1">
    <location>
        <begin position="117"/>
        <end position="127"/>
    </location>
</feature>
<evidence type="ECO:0000256" key="1">
    <source>
        <dbReference type="SAM" id="MobiDB-lite"/>
    </source>
</evidence>
<dbReference type="Proteomes" id="UP000815677">
    <property type="component" value="Unassembled WGS sequence"/>
</dbReference>
<reference evidence="2" key="1">
    <citation type="submission" date="2014-09" db="EMBL/GenBank/DDBJ databases">
        <title>Genome sequence of the luminous mushroom Mycena chlorophos for searching fungal bioluminescence genes.</title>
        <authorList>
            <person name="Tanaka Y."/>
            <person name="Kasuga D."/>
            <person name="Oba Y."/>
            <person name="Hase S."/>
            <person name="Sato K."/>
            <person name="Oba Y."/>
            <person name="Sakakibara Y."/>
        </authorList>
    </citation>
    <scope>NUCLEOTIDE SEQUENCE</scope>
</reference>
<gene>
    <name evidence="2" type="ORF">MCHLO_11713</name>
</gene>
<proteinExistence type="predicted"/>
<accession>A0ABQ0LUZ7</accession>
<evidence type="ECO:0000313" key="2">
    <source>
        <dbReference type="EMBL" id="GAT54893.1"/>
    </source>
</evidence>
<feature type="compositionally biased region" description="Basic and acidic residues" evidence="1">
    <location>
        <begin position="95"/>
        <end position="109"/>
    </location>
</feature>
<evidence type="ECO:0000313" key="3">
    <source>
        <dbReference type="Proteomes" id="UP000815677"/>
    </source>
</evidence>
<protein>
    <recommendedName>
        <fullName evidence="4">C2H2-type domain-containing protein</fullName>
    </recommendedName>
</protein>
<name>A0ABQ0LUZ7_MYCCL</name>
<sequence>MSGTRGELDGDFRHADELRSLLRPSMTRLACPFWREGCKRTFSKKSGQTQHVNWSHISLPRASPPTRNAAAKPDSTDDSTPSQSPTHPVVDDGAFDVRHEHTPRPESAPEPRQTGARVDHHPYLDGRPCDKAGNFIEPGTRPIVDHPPEDDFSPYESLGAFRMVARTRLSMTVFGTSALPSVTVA</sequence>
<feature type="compositionally biased region" description="Polar residues" evidence="1">
    <location>
        <begin position="44"/>
        <end position="56"/>
    </location>
</feature>
<organism evidence="2 3">
    <name type="scientific">Mycena chlorophos</name>
    <name type="common">Agaric fungus</name>
    <name type="synonym">Agaricus chlorophos</name>
    <dbReference type="NCBI Taxonomy" id="658473"/>
    <lineage>
        <taxon>Eukaryota</taxon>
        <taxon>Fungi</taxon>
        <taxon>Dikarya</taxon>
        <taxon>Basidiomycota</taxon>
        <taxon>Agaricomycotina</taxon>
        <taxon>Agaricomycetes</taxon>
        <taxon>Agaricomycetidae</taxon>
        <taxon>Agaricales</taxon>
        <taxon>Marasmiineae</taxon>
        <taxon>Mycenaceae</taxon>
        <taxon>Mycena</taxon>
    </lineage>
</organism>
<keyword evidence="3" id="KW-1185">Reference proteome</keyword>
<dbReference type="EMBL" id="DF848790">
    <property type="protein sequence ID" value="GAT54893.1"/>
    <property type="molecule type" value="Genomic_DNA"/>
</dbReference>
<evidence type="ECO:0008006" key="4">
    <source>
        <dbReference type="Google" id="ProtNLM"/>
    </source>
</evidence>